<dbReference type="PATRIC" id="fig|476272.21.peg.2643"/>
<keyword evidence="8" id="KW-1185">Reference proteome</keyword>
<feature type="transmembrane region" description="Helical" evidence="5">
    <location>
        <begin position="88"/>
        <end position="106"/>
    </location>
</feature>
<feature type="transmembrane region" description="Helical" evidence="5">
    <location>
        <begin position="158"/>
        <end position="178"/>
    </location>
</feature>
<name>C0CKC5_BLAHS</name>
<reference evidence="7 8" key="1">
    <citation type="submission" date="2009-01" db="EMBL/GenBank/DDBJ databases">
        <authorList>
            <person name="Fulton L."/>
            <person name="Clifton S."/>
            <person name="Fulton B."/>
            <person name="Xu J."/>
            <person name="Minx P."/>
            <person name="Pepin K.H."/>
            <person name="Johnson M."/>
            <person name="Bhonagiri V."/>
            <person name="Nash W.E."/>
            <person name="Mardis E.R."/>
            <person name="Wilson R.K."/>
        </authorList>
    </citation>
    <scope>NUCLEOTIDE SEQUENCE [LARGE SCALE GENOMIC DNA]</scope>
    <source>
        <strain evidence="8">DSM 10507 / JCM 14656 / S5a33</strain>
    </source>
</reference>
<comment type="caution">
    <text evidence="7">The sequence shown here is derived from an EMBL/GenBank/DDBJ whole genome shotgun (WGS) entry which is preliminary data.</text>
</comment>
<evidence type="ECO:0000313" key="8">
    <source>
        <dbReference type="Proteomes" id="UP000003100"/>
    </source>
</evidence>
<organism evidence="7 8">
    <name type="scientific">Blautia hydrogenotrophica (strain DSM 10507 / JCM 14656 / S5a33)</name>
    <name type="common">Ruminococcus hydrogenotrophicus</name>
    <dbReference type="NCBI Taxonomy" id="476272"/>
    <lineage>
        <taxon>Bacteria</taxon>
        <taxon>Bacillati</taxon>
        <taxon>Bacillota</taxon>
        <taxon>Clostridia</taxon>
        <taxon>Lachnospirales</taxon>
        <taxon>Lachnospiraceae</taxon>
        <taxon>Blautia</taxon>
    </lineage>
</organism>
<feature type="transmembrane region" description="Helical" evidence="5">
    <location>
        <begin position="112"/>
        <end position="128"/>
    </location>
</feature>
<feature type="transmembrane region" description="Helical" evidence="5">
    <location>
        <begin position="64"/>
        <end position="81"/>
    </location>
</feature>
<evidence type="ECO:0000256" key="4">
    <source>
        <dbReference type="ARBA" id="ARBA00023136"/>
    </source>
</evidence>
<gene>
    <name evidence="7" type="ORF">RUMHYD_01295</name>
</gene>
<keyword evidence="4 5" id="KW-0472">Membrane</keyword>
<dbReference type="GO" id="GO:0016020">
    <property type="term" value="C:membrane"/>
    <property type="evidence" value="ECO:0007669"/>
    <property type="project" value="UniProtKB-SubCell"/>
</dbReference>
<dbReference type="AlphaFoldDB" id="C0CKC5"/>
<evidence type="ECO:0000256" key="1">
    <source>
        <dbReference type="ARBA" id="ARBA00004141"/>
    </source>
</evidence>
<feature type="transmembrane region" description="Helical" evidence="5">
    <location>
        <begin position="135"/>
        <end position="152"/>
    </location>
</feature>
<evidence type="ECO:0000313" key="7">
    <source>
        <dbReference type="EMBL" id="EEG49791.1"/>
    </source>
</evidence>
<feature type="domain" description="Integral membrane bound transporter" evidence="6">
    <location>
        <begin position="217"/>
        <end position="335"/>
    </location>
</feature>
<dbReference type="InterPro" id="IPR049453">
    <property type="entry name" value="Memb_transporter_dom"/>
</dbReference>
<dbReference type="EMBL" id="ACBZ01000063">
    <property type="protein sequence ID" value="EEG49791.1"/>
    <property type="molecule type" value="Genomic_DNA"/>
</dbReference>
<reference evidence="7 8" key="2">
    <citation type="submission" date="2009-02" db="EMBL/GenBank/DDBJ databases">
        <title>Draft genome sequence of Blautia hydrogenotrophica DSM 10507 (Ruminococcus hydrogenotrophicus DSM 10507).</title>
        <authorList>
            <person name="Sudarsanam P."/>
            <person name="Ley R."/>
            <person name="Guruge J."/>
            <person name="Turnbaugh P.J."/>
            <person name="Mahowald M."/>
            <person name="Liep D."/>
            <person name="Gordon J."/>
        </authorList>
    </citation>
    <scope>NUCLEOTIDE SEQUENCE [LARGE SCALE GENOMIC DNA]</scope>
    <source>
        <strain evidence="8">DSM 10507 / JCM 14656 / S5a33</strain>
    </source>
</reference>
<comment type="subcellular location">
    <subcellularLocation>
        <location evidence="1">Membrane</location>
        <topology evidence="1">Multi-pass membrane protein</topology>
    </subcellularLocation>
</comment>
<evidence type="ECO:0000256" key="5">
    <source>
        <dbReference type="SAM" id="Phobius"/>
    </source>
</evidence>
<feature type="transmembrane region" description="Helical" evidence="5">
    <location>
        <begin position="37"/>
        <end position="58"/>
    </location>
</feature>
<evidence type="ECO:0000256" key="2">
    <source>
        <dbReference type="ARBA" id="ARBA00022692"/>
    </source>
</evidence>
<feature type="transmembrane region" description="Helical" evidence="5">
    <location>
        <begin position="314"/>
        <end position="336"/>
    </location>
</feature>
<keyword evidence="3 5" id="KW-1133">Transmembrane helix</keyword>
<evidence type="ECO:0000256" key="3">
    <source>
        <dbReference type="ARBA" id="ARBA00022989"/>
    </source>
</evidence>
<proteinExistence type="predicted"/>
<dbReference type="HOGENOM" id="CLU_061124_0_0_9"/>
<dbReference type="Pfam" id="PF13515">
    <property type="entry name" value="FUSC_2"/>
    <property type="match status" value="1"/>
</dbReference>
<evidence type="ECO:0000259" key="6">
    <source>
        <dbReference type="Pfam" id="PF13515"/>
    </source>
</evidence>
<accession>C0CKC5</accession>
<keyword evidence="2 5" id="KW-0812">Transmembrane</keyword>
<protein>
    <recommendedName>
        <fullName evidence="6">Integral membrane bound transporter domain-containing protein</fullName>
    </recommendedName>
</protein>
<feature type="transmembrane region" description="Helical" evidence="5">
    <location>
        <begin position="250"/>
        <end position="268"/>
    </location>
</feature>
<sequence length="354" mass="39418">MNVKFYDTLQLDPAVLKAEIKKAGSAGEKMRLVGAMAVRAVLLVAFAIIFITSLTALFGDGNSNFAVVIFCIFLSCRFVDFHYCISDSLRNLGFIFFILLVAPILIQMVSPWLGFLINVFSLLLILVFSCERPEMGNGGLYLFGYIFLSGTMVDREEFIDRIWMAVLGYAMCALVFYFKHRSSQPERRFKQIVREFHLSDPKRQWQIQAALGVSLLLLISMGMGVERYMWVGLAGSSVLTFYRGDRNLRAKQRVGGAIAGSLFFAVLYCMIPESYVPMLGMVAGLCLGFCGQYPGKTVFNCLGALSTAVGIYGLGGSILLRILNNMGGALLAWIFLRLGQKIMSQCFRVKTVRE</sequence>
<dbReference type="eggNOG" id="ENOG502Z7T7">
    <property type="taxonomic scope" value="Bacteria"/>
</dbReference>
<dbReference type="Proteomes" id="UP000003100">
    <property type="component" value="Unassembled WGS sequence"/>
</dbReference>